<dbReference type="GO" id="GO:0098793">
    <property type="term" value="C:presynapse"/>
    <property type="evidence" value="ECO:0007669"/>
    <property type="project" value="GOC"/>
</dbReference>
<dbReference type="SUPFAM" id="SSF49562">
    <property type="entry name" value="C2 domain (Calcium/lipid-binding domain, CaLB)"/>
    <property type="match status" value="2"/>
</dbReference>
<dbReference type="GO" id="GO:0005509">
    <property type="term" value="F:calcium ion binding"/>
    <property type="evidence" value="ECO:0007669"/>
    <property type="project" value="TreeGrafter"/>
</dbReference>
<evidence type="ECO:0000256" key="2">
    <source>
        <dbReference type="SAM" id="MobiDB-lite"/>
    </source>
</evidence>
<dbReference type="GO" id="GO:0030424">
    <property type="term" value="C:axon"/>
    <property type="evidence" value="ECO:0007669"/>
    <property type="project" value="TreeGrafter"/>
</dbReference>
<dbReference type="InterPro" id="IPR000008">
    <property type="entry name" value="C2_dom"/>
</dbReference>
<dbReference type="Proteomes" id="UP000694541">
    <property type="component" value="Unplaced"/>
</dbReference>
<feature type="compositionally biased region" description="Low complexity" evidence="2">
    <location>
        <begin position="84"/>
        <end position="98"/>
    </location>
</feature>
<proteinExistence type="inferred from homology"/>
<feature type="region of interest" description="Disordered" evidence="2">
    <location>
        <begin position="77"/>
        <end position="98"/>
    </location>
</feature>
<dbReference type="SMART" id="SM00239">
    <property type="entry name" value="C2"/>
    <property type="match status" value="2"/>
</dbReference>
<feature type="domain" description="C2" evidence="3">
    <location>
        <begin position="297"/>
        <end position="432"/>
    </location>
</feature>
<dbReference type="GO" id="GO:0070382">
    <property type="term" value="C:exocytic vesicle"/>
    <property type="evidence" value="ECO:0007669"/>
    <property type="project" value="TreeGrafter"/>
</dbReference>
<dbReference type="GO" id="GO:0005886">
    <property type="term" value="C:plasma membrane"/>
    <property type="evidence" value="ECO:0007669"/>
    <property type="project" value="TreeGrafter"/>
</dbReference>
<dbReference type="AlphaFoldDB" id="A0A8B9MLU2"/>
<evidence type="ECO:0000259" key="3">
    <source>
        <dbReference type="PROSITE" id="PS50004"/>
    </source>
</evidence>
<feature type="region of interest" description="Disordered" evidence="2">
    <location>
        <begin position="127"/>
        <end position="146"/>
    </location>
</feature>
<dbReference type="GO" id="GO:0005544">
    <property type="term" value="F:calcium-dependent phospholipid binding"/>
    <property type="evidence" value="ECO:0007669"/>
    <property type="project" value="TreeGrafter"/>
</dbReference>
<evidence type="ECO:0000313" key="4">
    <source>
        <dbReference type="Ensembl" id="ENSANIP00000010997.1"/>
    </source>
</evidence>
<sequence>MPEAVHSQVFLGTGLALLCLSILLGCAVCWQRWRRPGPHLGWERETVELGPVLPARTVPVPVQQHYKEVAGEMLSAQVEEGSPASHRSLLHSRASSPSLPFSPKPAGAWQHCCTISRANLLCDEESPLVHPTPGSPTLKPSGTVPKHRPRLHCDLSYSPAEATLTVTVLGVSHLPKGLQKGRGSYVKVYLLPQLPVPQCTALQRGSLHPARREPCRFGRYSLEELRGFTLRFAVYARFRSLKDSFVGEVLFPCAQATWDPQASSSYSWELSSTKTKLRKCLGAHDTSRSILSSSPKSLGQLFLLLQYQALASRIKVLVRKAEHLGRLSCVPGTPGHYVIIHLYHNGHIIDTKETKSITSYNPVWNMPFLFNLPAGDIQQQELSLEFTVMQARIYTRSTPLGRVQVGPRAPGAGLLHWREMCSRGQLESARWHWIQPNALRS</sequence>
<dbReference type="GO" id="GO:0030276">
    <property type="term" value="F:clathrin binding"/>
    <property type="evidence" value="ECO:0007669"/>
    <property type="project" value="TreeGrafter"/>
</dbReference>
<dbReference type="GO" id="GO:0001786">
    <property type="term" value="F:phosphatidylserine binding"/>
    <property type="evidence" value="ECO:0007669"/>
    <property type="project" value="TreeGrafter"/>
</dbReference>
<dbReference type="Gene3D" id="2.60.40.150">
    <property type="entry name" value="C2 domain"/>
    <property type="match status" value="2"/>
</dbReference>
<dbReference type="Ensembl" id="ENSANIT00000011383.1">
    <property type="protein sequence ID" value="ENSANIP00000010997.1"/>
    <property type="gene ID" value="ENSANIG00000007460.1"/>
</dbReference>
<evidence type="ECO:0000313" key="5">
    <source>
        <dbReference type="Proteomes" id="UP000694541"/>
    </source>
</evidence>
<comment type="similarity">
    <text evidence="1">Belongs to the synaptotagmin family.</text>
</comment>
<protein>
    <recommendedName>
        <fullName evidence="3">C2 domain-containing protein</fullName>
    </recommendedName>
</protein>
<dbReference type="GO" id="GO:0000149">
    <property type="term" value="F:SNARE binding"/>
    <property type="evidence" value="ECO:0007669"/>
    <property type="project" value="TreeGrafter"/>
</dbReference>
<name>A0A8B9MLU2_9AVES</name>
<dbReference type="GO" id="GO:0006906">
    <property type="term" value="P:vesicle fusion"/>
    <property type="evidence" value="ECO:0007669"/>
    <property type="project" value="TreeGrafter"/>
</dbReference>
<dbReference type="Pfam" id="PF00168">
    <property type="entry name" value="C2"/>
    <property type="match status" value="2"/>
</dbReference>
<dbReference type="PANTHER" id="PTHR10024">
    <property type="entry name" value="SYNAPTOTAGMIN"/>
    <property type="match status" value="1"/>
</dbReference>
<evidence type="ECO:0000256" key="1">
    <source>
        <dbReference type="ARBA" id="ARBA00006996"/>
    </source>
</evidence>
<dbReference type="InterPro" id="IPR035892">
    <property type="entry name" value="C2_domain_sf"/>
</dbReference>
<dbReference type="CDD" id="cd00276">
    <property type="entry name" value="C2B_Synaptotagmin"/>
    <property type="match status" value="1"/>
</dbReference>
<dbReference type="GO" id="GO:0048791">
    <property type="term" value="P:calcium ion-regulated exocytosis of neurotransmitter"/>
    <property type="evidence" value="ECO:0007669"/>
    <property type="project" value="TreeGrafter"/>
</dbReference>
<accession>A0A8B9MLU2</accession>
<feature type="domain" description="C2" evidence="3">
    <location>
        <begin position="145"/>
        <end position="266"/>
    </location>
</feature>
<dbReference type="PANTHER" id="PTHR10024:SF351">
    <property type="entry name" value="SYNAPTOTAGMIN-4-LIKE"/>
    <property type="match status" value="1"/>
</dbReference>
<reference evidence="4" key="2">
    <citation type="submission" date="2025-09" db="UniProtKB">
        <authorList>
            <consortium name="Ensembl"/>
        </authorList>
    </citation>
    <scope>IDENTIFICATION</scope>
</reference>
<keyword evidence="5" id="KW-1185">Reference proteome</keyword>
<reference evidence="4" key="1">
    <citation type="submission" date="2025-08" db="UniProtKB">
        <authorList>
            <consortium name="Ensembl"/>
        </authorList>
    </citation>
    <scope>IDENTIFICATION</scope>
</reference>
<organism evidence="4 5">
    <name type="scientific">Accipiter nisus</name>
    <name type="common">Eurasian sparrowhawk</name>
    <dbReference type="NCBI Taxonomy" id="211598"/>
    <lineage>
        <taxon>Eukaryota</taxon>
        <taxon>Metazoa</taxon>
        <taxon>Chordata</taxon>
        <taxon>Craniata</taxon>
        <taxon>Vertebrata</taxon>
        <taxon>Euteleostomi</taxon>
        <taxon>Archelosauria</taxon>
        <taxon>Archosauria</taxon>
        <taxon>Dinosauria</taxon>
        <taxon>Saurischia</taxon>
        <taxon>Theropoda</taxon>
        <taxon>Coelurosauria</taxon>
        <taxon>Aves</taxon>
        <taxon>Neognathae</taxon>
        <taxon>Neoaves</taxon>
        <taxon>Telluraves</taxon>
        <taxon>Accipitrimorphae</taxon>
        <taxon>Accipitriformes</taxon>
        <taxon>Accipitridae</taxon>
        <taxon>Accipitrinae</taxon>
        <taxon>Accipiter</taxon>
    </lineage>
</organism>
<dbReference type="PROSITE" id="PS50004">
    <property type="entry name" value="C2"/>
    <property type="match status" value="2"/>
</dbReference>